<dbReference type="GO" id="GO:0016279">
    <property type="term" value="F:protein-lysine N-methyltransferase activity"/>
    <property type="evidence" value="ECO:0007669"/>
    <property type="project" value="InterPro"/>
</dbReference>
<evidence type="ECO:0000313" key="6">
    <source>
        <dbReference type="Proteomes" id="UP000034508"/>
    </source>
</evidence>
<keyword evidence="4" id="KW-0472">Membrane</keyword>
<dbReference type="EMBL" id="LBSM01000014">
    <property type="protein sequence ID" value="KKQ17881.1"/>
    <property type="molecule type" value="Genomic_DNA"/>
</dbReference>
<evidence type="ECO:0000256" key="2">
    <source>
        <dbReference type="ARBA" id="ARBA00022679"/>
    </source>
</evidence>
<evidence type="ECO:0000256" key="3">
    <source>
        <dbReference type="ARBA" id="ARBA00022691"/>
    </source>
</evidence>
<keyword evidence="3" id="KW-0949">S-adenosyl-L-methionine</keyword>
<dbReference type="Gene3D" id="3.40.50.150">
    <property type="entry name" value="Vaccinia Virus protein VP39"/>
    <property type="match status" value="1"/>
</dbReference>
<dbReference type="AlphaFoldDB" id="A0A0G0IPD3"/>
<name>A0A0G0IPD3_9BACT</name>
<comment type="caution">
    <text evidence="5">The sequence shown here is derived from an EMBL/GenBank/DDBJ whole genome shotgun (WGS) entry which is preliminary data.</text>
</comment>
<dbReference type="PANTHER" id="PTHR13610">
    <property type="entry name" value="METHYLTRANSFERASE DOMAIN-CONTAINING PROTEIN"/>
    <property type="match status" value="1"/>
</dbReference>
<keyword evidence="4" id="KW-1133">Transmembrane helix</keyword>
<accession>A0A0G0IPD3</accession>
<dbReference type="Pfam" id="PF06325">
    <property type="entry name" value="PrmA"/>
    <property type="match status" value="1"/>
</dbReference>
<dbReference type="GO" id="GO:0032259">
    <property type="term" value="P:methylation"/>
    <property type="evidence" value="ECO:0007669"/>
    <property type="project" value="UniProtKB-KW"/>
</dbReference>
<feature type="transmembrane region" description="Helical" evidence="4">
    <location>
        <begin position="6"/>
        <end position="28"/>
    </location>
</feature>
<dbReference type="SUPFAM" id="SSF53335">
    <property type="entry name" value="S-adenosyl-L-methionine-dependent methyltransferases"/>
    <property type="match status" value="1"/>
</dbReference>
<dbReference type="InterPro" id="IPR029063">
    <property type="entry name" value="SAM-dependent_MTases_sf"/>
</dbReference>
<keyword evidence="4" id="KW-0812">Transmembrane</keyword>
<keyword evidence="1 5" id="KW-0489">Methyltransferase</keyword>
<dbReference type="PANTHER" id="PTHR13610:SF9">
    <property type="entry name" value="FI06469P"/>
    <property type="match status" value="1"/>
</dbReference>
<protein>
    <submittedName>
        <fullName evidence="5">Methyltransferase</fullName>
    </submittedName>
</protein>
<dbReference type="CDD" id="cd02440">
    <property type="entry name" value="AdoMet_MTases"/>
    <property type="match status" value="1"/>
</dbReference>
<proteinExistence type="predicted"/>
<keyword evidence="2 5" id="KW-0808">Transferase</keyword>
<reference evidence="5 6" key="1">
    <citation type="journal article" date="2015" name="Nature">
        <title>rRNA introns, odd ribosomes, and small enigmatic genomes across a large radiation of phyla.</title>
        <authorList>
            <person name="Brown C.T."/>
            <person name="Hug L.A."/>
            <person name="Thomas B.C."/>
            <person name="Sharon I."/>
            <person name="Castelle C.J."/>
            <person name="Singh A."/>
            <person name="Wilkins M.J."/>
            <person name="Williams K.H."/>
            <person name="Banfield J.F."/>
        </authorList>
    </citation>
    <scope>NUCLEOTIDE SEQUENCE [LARGE SCALE GENOMIC DNA]</scope>
</reference>
<sequence length="180" mass="20543">MIIILYLLIPVSLIILIWQVSNLVSVFFGSPYVKARKNLIHSALKLAHLEKGEIFYDLGCGDGISLIEANKFGAKAVGFEISPYYYLWAKLRTLNKPNITVKYQNINNTNLQKADVVYCYLLPKFLEKLTPKFQRELKSGARLISVGFPIKFKKSLISAGAELGDKYMVENRKVYIYKIK</sequence>
<gene>
    <name evidence="5" type="ORF">US31_C0014G0017</name>
</gene>
<organism evidence="5 6">
    <name type="scientific">Berkelbacteria bacterium GW2011_GWA1_36_9</name>
    <dbReference type="NCBI Taxonomy" id="1618331"/>
    <lineage>
        <taxon>Bacteria</taxon>
        <taxon>Candidatus Berkelbacteria</taxon>
    </lineage>
</organism>
<dbReference type="InterPro" id="IPR026170">
    <property type="entry name" value="FAM173A/B"/>
</dbReference>
<evidence type="ECO:0000256" key="4">
    <source>
        <dbReference type="SAM" id="Phobius"/>
    </source>
</evidence>
<dbReference type="Proteomes" id="UP000034508">
    <property type="component" value="Unassembled WGS sequence"/>
</dbReference>
<evidence type="ECO:0000256" key="1">
    <source>
        <dbReference type="ARBA" id="ARBA00022603"/>
    </source>
</evidence>
<evidence type="ECO:0000313" key="5">
    <source>
        <dbReference type="EMBL" id="KKQ17881.1"/>
    </source>
</evidence>